<dbReference type="EC" id="3.4.19.12" evidence="7"/>
<dbReference type="PANTHER" id="PTHR12378:SF6">
    <property type="entry name" value="DEUBIQUITINASE DESI2"/>
    <property type="match status" value="1"/>
</dbReference>
<comment type="similarity">
    <text evidence="4">Belongs to the DeSI family.</text>
</comment>
<dbReference type="PROSITE" id="PS51858">
    <property type="entry name" value="PPPDE"/>
    <property type="match status" value="1"/>
</dbReference>
<protein>
    <recommendedName>
        <fullName evidence="8">Cytochrome c oxidase assembly protein COX20, mitochondrial</fullName>
        <ecNumber evidence="6">3.1.2.22</ecNumber>
        <ecNumber evidence="7">3.4.19.12</ecNumber>
    </recommendedName>
    <alternativeName>
        <fullName evidence="21">Desumoylating isopeptidase 2</fullName>
    </alternativeName>
    <alternativeName>
        <fullName evidence="18">Deubiquitinase DESI2</fullName>
    </alternativeName>
    <alternativeName>
        <fullName evidence="20">PPPDE peptidase domain-containing protein 1</fullName>
    </alternativeName>
    <alternativeName>
        <fullName evidence="22">Palmitoyl protein thioesterase DESI2</fullName>
    </alternativeName>
    <alternativeName>
        <fullName evidence="19">Protein FAM152A</fullName>
    </alternativeName>
    <alternativeName>
        <fullName evidence="23">S-depalmitoylase DESI2</fullName>
    </alternativeName>
</protein>
<evidence type="ECO:0000256" key="17">
    <source>
        <dbReference type="ARBA" id="ARBA00023136"/>
    </source>
</evidence>
<proteinExistence type="inferred from homology"/>
<comment type="similarity">
    <text evidence="5">Belongs to the COX20 family.</text>
</comment>
<evidence type="ECO:0000256" key="24">
    <source>
        <dbReference type="ARBA" id="ARBA00047409"/>
    </source>
</evidence>
<evidence type="ECO:0000256" key="21">
    <source>
        <dbReference type="ARBA" id="ARBA00042117"/>
    </source>
</evidence>
<evidence type="ECO:0000256" key="2">
    <source>
        <dbReference type="ARBA" id="ARBA00004273"/>
    </source>
</evidence>
<comment type="catalytic activity">
    <reaction evidence="1">
        <text>Thiol-dependent hydrolysis of ester, thioester, amide, peptide and isopeptide bonds formed by the C-terminal Gly of ubiquitin (a 76-residue protein attached to proteins as an intracellular targeting signal).</text>
        <dbReference type="EC" id="3.4.19.12"/>
    </reaction>
</comment>
<keyword evidence="17" id="KW-0472">Membrane</keyword>
<evidence type="ECO:0000256" key="22">
    <source>
        <dbReference type="ARBA" id="ARBA00044546"/>
    </source>
</evidence>
<keyword evidence="14" id="KW-0378">Hydrolase</keyword>
<dbReference type="GeneTree" id="ENSGT00730000111005"/>
<evidence type="ECO:0000256" key="3">
    <source>
        <dbReference type="ARBA" id="ARBA00004496"/>
    </source>
</evidence>
<evidence type="ECO:0000259" key="25">
    <source>
        <dbReference type="PROSITE" id="PS51858"/>
    </source>
</evidence>
<keyword evidence="13" id="KW-0999">Mitochondrion inner membrane</keyword>
<accession>A0A803JE14</accession>
<evidence type="ECO:0000256" key="14">
    <source>
        <dbReference type="ARBA" id="ARBA00022801"/>
    </source>
</evidence>
<evidence type="ECO:0000256" key="8">
    <source>
        <dbReference type="ARBA" id="ARBA00017689"/>
    </source>
</evidence>
<evidence type="ECO:0000256" key="19">
    <source>
        <dbReference type="ARBA" id="ARBA00041758"/>
    </source>
</evidence>
<reference evidence="26" key="1">
    <citation type="journal article" date="2010" name="Science">
        <title>The genome of the Western clawed frog Xenopus tropicalis.</title>
        <authorList>
            <person name="Hellsten U."/>
            <person name="Harland R.M."/>
            <person name="Gilchrist M.J."/>
            <person name="Hendrix D."/>
            <person name="Jurka J."/>
            <person name="Kapitonov V."/>
            <person name="Ovcharenko I."/>
            <person name="Putnam N.H."/>
            <person name="Shu S."/>
            <person name="Taher L."/>
            <person name="Blitz I.L."/>
            <person name="Blumberg B."/>
            <person name="Dichmann D.S."/>
            <person name="Dubchak I."/>
            <person name="Amaya E."/>
            <person name="Detter J.C."/>
            <person name="Fletcher R."/>
            <person name="Gerhard D.S."/>
            <person name="Goodstein D."/>
            <person name="Graves T."/>
            <person name="Grigoriev I.V."/>
            <person name="Grimwood J."/>
            <person name="Kawashima T."/>
            <person name="Lindquist E."/>
            <person name="Lucas S.M."/>
            <person name="Mead P.E."/>
            <person name="Mitros T."/>
            <person name="Ogino H."/>
            <person name="Ohta Y."/>
            <person name="Poliakov A.V."/>
            <person name="Pollet N."/>
            <person name="Robert J."/>
            <person name="Salamov A."/>
            <person name="Sater A.K."/>
            <person name="Schmutz J."/>
            <person name="Terry A."/>
            <person name="Vize P.D."/>
            <person name="Warren W.C."/>
            <person name="Wells D."/>
            <person name="Wills A."/>
            <person name="Wilson R.K."/>
            <person name="Zimmerman L.B."/>
            <person name="Zorn A.M."/>
            <person name="Grainger R."/>
            <person name="Grammer T."/>
            <person name="Khokha M.K."/>
            <person name="Richardson P.M."/>
            <person name="Rokhsar D.S."/>
        </authorList>
    </citation>
    <scope>NUCLEOTIDE SEQUENCE [LARGE SCALE GENOMIC DNA]</scope>
    <source>
        <strain evidence="26">Nigerian</strain>
    </source>
</reference>
<keyword evidence="11" id="KW-0812">Transmembrane</keyword>
<feature type="domain" description="PPPDE" evidence="25">
    <location>
        <begin position="4"/>
        <end position="137"/>
    </location>
</feature>
<gene>
    <name evidence="26" type="primary">cox20</name>
</gene>
<evidence type="ECO:0000256" key="23">
    <source>
        <dbReference type="ARBA" id="ARBA00044565"/>
    </source>
</evidence>
<dbReference type="Ensembl" id="ENSXETT00000114965">
    <property type="protein sequence ID" value="ENSXETP00000106123"/>
    <property type="gene ID" value="ENSXETG00000045919"/>
</dbReference>
<dbReference type="Pfam" id="PF05903">
    <property type="entry name" value="Peptidase_C97"/>
    <property type="match status" value="1"/>
</dbReference>
<dbReference type="InterPro" id="IPR022533">
    <property type="entry name" value="Cox20"/>
</dbReference>
<dbReference type="SMART" id="SM01179">
    <property type="entry name" value="DUF862"/>
    <property type="match status" value="1"/>
</dbReference>
<dbReference type="PRINTS" id="PR02049">
    <property type="entry name" value="PROTEINF36A"/>
</dbReference>
<evidence type="ECO:0000256" key="16">
    <source>
        <dbReference type="ARBA" id="ARBA00023128"/>
    </source>
</evidence>
<organism evidence="26">
    <name type="scientific">Xenopus tropicalis</name>
    <name type="common">Western clawed frog</name>
    <name type="synonym">Silurana tropicalis</name>
    <dbReference type="NCBI Taxonomy" id="8364"/>
    <lineage>
        <taxon>Eukaryota</taxon>
        <taxon>Metazoa</taxon>
        <taxon>Chordata</taxon>
        <taxon>Craniata</taxon>
        <taxon>Vertebrata</taxon>
        <taxon>Euteleostomi</taxon>
        <taxon>Amphibia</taxon>
        <taxon>Batrachia</taxon>
        <taxon>Anura</taxon>
        <taxon>Pipoidea</taxon>
        <taxon>Pipidae</taxon>
        <taxon>Xenopodinae</taxon>
        <taxon>Xenopus</taxon>
        <taxon>Silurana</taxon>
    </lineage>
</organism>
<comment type="catalytic activity">
    <reaction evidence="24">
        <text>S-hexadecanoyl-L-cysteinyl-[protein] + H2O = L-cysteinyl-[protein] + hexadecanoate + H(+)</text>
        <dbReference type="Rhea" id="RHEA:19233"/>
        <dbReference type="Rhea" id="RHEA-COMP:10131"/>
        <dbReference type="Rhea" id="RHEA-COMP:11032"/>
        <dbReference type="ChEBI" id="CHEBI:7896"/>
        <dbReference type="ChEBI" id="CHEBI:15377"/>
        <dbReference type="ChEBI" id="CHEBI:15378"/>
        <dbReference type="ChEBI" id="CHEBI:29950"/>
        <dbReference type="ChEBI" id="CHEBI:74151"/>
        <dbReference type="EC" id="3.1.2.22"/>
    </reaction>
    <physiologicalReaction direction="left-to-right" evidence="24">
        <dbReference type="Rhea" id="RHEA:19234"/>
    </physiologicalReaction>
</comment>
<dbReference type="GO" id="GO:0008474">
    <property type="term" value="F:palmitoyl-(protein) hydrolase activity"/>
    <property type="evidence" value="ECO:0007669"/>
    <property type="project" value="UniProtKB-EC"/>
</dbReference>
<dbReference type="GO" id="GO:0006508">
    <property type="term" value="P:proteolysis"/>
    <property type="evidence" value="ECO:0007669"/>
    <property type="project" value="UniProtKB-KW"/>
</dbReference>
<keyword evidence="10" id="KW-0645">Protease</keyword>
<dbReference type="PANTHER" id="PTHR12378">
    <property type="entry name" value="DESUMOYLATING ISOPEPTIDASE"/>
    <property type="match status" value="1"/>
</dbReference>
<evidence type="ECO:0000256" key="13">
    <source>
        <dbReference type="ARBA" id="ARBA00022792"/>
    </source>
</evidence>
<evidence type="ECO:0000256" key="5">
    <source>
        <dbReference type="ARBA" id="ARBA00009575"/>
    </source>
</evidence>
<dbReference type="AlphaFoldDB" id="A0A803JE14"/>
<name>A0A803JE14_XENTR</name>
<comment type="subcellular location">
    <subcellularLocation>
        <location evidence="3">Cytoplasm</location>
    </subcellularLocation>
    <subcellularLocation>
        <location evidence="2">Mitochondrion inner membrane</location>
    </subcellularLocation>
</comment>
<dbReference type="GO" id="GO:0004843">
    <property type="term" value="F:cysteine-type deubiquitinase activity"/>
    <property type="evidence" value="ECO:0007669"/>
    <property type="project" value="UniProtKB-EC"/>
</dbReference>
<keyword evidence="16" id="KW-0496">Mitochondrion</keyword>
<evidence type="ECO:0000256" key="6">
    <source>
        <dbReference type="ARBA" id="ARBA00012423"/>
    </source>
</evidence>
<dbReference type="InterPro" id="IPR008580">
    <property type="entry name" value="PPPDE_dom"/>
</dbReference>
<evidence type="ECO:0000256" key="1">
    <source>
        <dbReference type="ARBA" id="ARBA00000707"/>
    </source>
</evidence>
<evidence type="ECO:0000256" key="9">
    <source>
        <dbReference type="ARBA" id="ARBA00022490"/>
    </source>
</evidence>
<keyword evidence="9" id="KW-0963">Cytoplasm</keyword>
<dbReference type="InParanoid" id="A0A803JE14"/>
<evidence type="ECO:0000256" key="20">
    <source>
        <dbReference type="ARBA" id="ARBA00041968"/>
    </source>
</evidence>
<sequence>MANQPVILNVYDMYWINEYTSSLGIGVFHSGIQVYGREFAYGGHPYPFSGIFEISPGDSSELGDTFKFKEAIALGSTDFTENDIEKIIEELGKEFKGNAYHLMHKNCNHFSSALSESFKLLGIIDVQNTPCARESILYGTVGSLVLGLGHFLATSRVRRSCDVAVGGYILTTLGCWMHCRYNNAKVRIQQKMLQEGIKNRILFEGSSIDPNTRKNTTDSKT</sequence>
<evidence type="ECO:0000256" key="18">
    <source>
        <dbReference type="ARBA" id="ARBA00039659"/>
    </source>
</evidence>
<evidence type="ECO:0000256" key="15">
    <source>
        <dbReference type="ARBA" id="ARBA00022989"/>
    </source>
</evidence>
<dbReference type="Gene3D" id="3.90.1720.30">
    <property type="entry name" value="PPPDE domains"/>
    <property type="match status" value="1"/>
</dbReference>
<dbReference type="InterPro" id="IPR042266">
    <property type="entry name" value="PPPDE_sf"/>
</dbReference>
<keyword evidence="12" id="KW-0833">Ubl conjugation pathway</keyword>
<evidence type="ECO:0000256" key="10">
    <source>
        <dbReference type="ARBA" id="ARBA00022670"/>
    </source>
</evidence>
<evidence type="ECO:0000256" key="12">
    <source>
        <dbReference type="ARBA" id="ARBA00022786"/>
    </source>
</evidence>
<evidence type="ECO:0000313" key="26">
    <source>
        <dbReference type="Ensembl" id="ENSXETP00000106123"/>
    </source>
</evidence>
<evidence type="ECO:0000256" key="11">
    <source>
        <dbReference type="ARBA" id="ARBA00022692"/>
    </source>
</evidence>
<dbReference type="GO" id="GO:0033617">
    <property type="term" value="P:mitochondrial respiratory chain complex IV assembly"/>
    <property type="evidence" value="ECO:0007669"/>
    <property type="project" value="InterPro"/>
</dbReference>
<reference evidence="26" key="2">
    <citation type="submission" date="2021-03" db="UniProtKB">
        <authorList>
            <consortium name="Ensembl"/>
        </authorList>
    </citation>
    <scope>IDENTIFICATION</scope>
</reference>
<evidence type="ECO:0000256" key="4">
    <source>
        <dbReference type="ARBA" id="ARBA00008140"/>
    </source>
</evidence>
<dbReference type="EC" id="3.1.2.22" evidence="6"/>
<keyword evidence="15" id="KW-1133">Transmembrane helix</keyword>
<evidence type="ECO:0000256" key="7">
    <source>
        <dbReference type="ARBA" id="ARBA00012759"/>
    </source>
</evidence>
<dbReference type="GO" id="GO:0005743">
    <property type="term" value="C:mitochondrial inner membrane"/>
    <property type="evidence" value="ECO:0007669"/>
    <property type="project" value="UniProtKB-SubCell"/>
</dbReference>